<evidence type="ECO:0000256" key="1">
    <source>
        <dbReference type="PIRSR" id="PIRSR600760-2"/>
    </source>
</evidence>
<organism evidence="2 3">
    <name type="scientific">Candidatus Sungbacteria bacterium RIFCSPHIGHO2_02_FULL_49_20</name>
    <dbReference type="NCBI Taxonomy" id="1802272"/>
    <lineage>
        <taxon>Bacteria</taxon>
        <taxon>Candidatus Sungiibacteriota</taxon>
    </lineage>
</organism>
<dbReference type="EMBL" id="MHQK01000048">
    <property type="protein sequence ID" value="OHA00764.1"/>
    <property type="molecule type" value="Genomic_DNA"/>
</dbReference>
<dbReference type="Proteomes" id="UP000178710">
    <property type="component" value="Unassembled WGS sequence"/>
</dbReference>
<name>A0A1G2KNB6_9BACT</name>
<dbReference type="GO" id="GO:0006020">
    <property type="term" value="P:inositol metabolic process"/>
    <property type="evidence" value="ECO:0007669"/>
    <property type="project" value="TreeGrafter"/>
</dbReference>
<feature type="binding site" evidence="1">
    <location>
        <position position="69"/>
    </location>
    <ligand>
        <name>Mg(2+)</name>
        <dbReference type="ChEBI" id="CHEBI:18420"/>
        <label>1</label>
        <note>catalytic</note>
    </ligand>
</feature>
<dbReference type="PANTHER" id="PTHR20854:SF4">
    <property type="entry name" value="INOSITOL-1-MONOPHOSPHATASE-RELATED"/>
    <property type="match status" value="1"/>
</dbReference>
<evidence type="ECO:0000313" key="2">
    <source>
        <dbReference type="EMBL" id="OHA00764.1"/>
    </source>
</evidence>
<dbReference type="PANTHER" id="PTHR20854">
    <property type="entry name" value="INOSITOL MONOPHOSPHATASE"/>
    <property type="match status" value="1"/>
</dbReference>
<feature type="binding site" evidence="1">
    <location>
        <position position="68"/>
    </location>
    <ligand>
        <name>Mg(2+)</name>
        <dbReference type="ChEBI" id="CHEBI:18420"/>
        <label>1</label>
        <note>catalytic</note>
    </ligand>
</feature>
<gene>
    <name evidence="2" type="ORF">A3C12_01300</name>
</gene>
<proteinExistence type="predicted"/>
<dbReference type="GO" id="GO:0007165">
    <property type="term" value="P:signal transduction"/>
    <property type="evidence" value="ECO:0007669"/>
    <property type="project" value="TreeGrafter"/>
</dbReference>
<protein>
    <recommendedName>
        <fullName evidence="4">Inositol monophosphatase</fullName>
    </recommendedName>
</protein>
<comment type="cofactor">
    <cofactor evidence="1">
        <name>Mg(2+)</name>
        <dbReference type="ChEBI" id="CHEBI:18420"/>
    </cofactor>
</comment>
<dbReference type="GO" id="GO:0046872">
    <property type="term" value="F:metal ion binding"/>
    <property type="evidence" value="ECO:0007669"/>
    <property type="project" value="UniProtKB-KW"/>
</dbReference>
<dbReference type="Gene3D" id="3.40.190.80">
    <property type="match status" value="1"/>
</dbReference>
<accession>A0A1G2KNB6</accession>
<comment type="caution">
    <text evidence="2">The sequence shown here is derived from an EMBL/GenBank/DDBJ whole genome shotgun (WGS) entry which is preliminary data.</text>
</comment>
<dbReference type="AlphaFoldDB" id="A0A1G2KNB6"/>
<feature type="binding site" evidence="1">
    <location>
        <position position="66"/>
    </location>
    <ligand>
        <name>Mg(2+)</name>
        <dbReference type="ChEBI" id="CHEBI:18420"/>
        <label>1</label>
        <note>catalytic</note>
    </ligand>
</feature>
<dbReference type="GO" id="GO:0008934">
    <property type="term" value="F:inositol monophosphate 1-phosphatase activity"/>
    <property type="evidence" value="ECO:0007669"/>
    <property type="project" value="TreeGrafter"/>
</dbReference>
<feature type="binding site" evidence="1">
    <location>
        <position position="198"/>
    </location>
    <ligand>
        <name>Mg(2+)</name>
        <dbReference type="ChEBI" id="CHEBI:18420"/>
        <label>1</label>
        <note>catalytic</note>
    </ligand>
</feature>
<evidence type="ECO:0008006" key="4">
    <source>
        <dbReference type="Google" id="ProtNLM"/>
    </source>
</evidence>
<dbReference type="Gene3D" id="3.30.540.10">
    <property type="entry name" value="Fructose-1,6-Bisphosphatase, subunit A, domain 1"/>
    <property type="match status" value="1"/>
</dbReference>
<dbReference type="InterPro" id="IPR000760">
    <property type="entry name" value="Inositol_monophosphatase-like"/>
</dbReference>
<keyword evidence="1" id="KW-0479">Metal-binding</keyword>
<keyword evidence="1" id="KW-0460">Magnesium</keyword>
<dbReference type="SUPFAM" id="SSF56655">
    <property type="entry name" value="Carbohydrate phosphatase"/>
    <property type="match status" value="1"/>
</dbReference>
<sequence>MQEQERGNLLAQDKHEQLGQHFSTVADRESLRRGLSILRRSLPHEEIVAEEQKNAARVPPGCTVFDPLDGTTNFFNGSDDYGVTICTLRRGQPAYGATYFPALKMLISAVRGRGCFIGGFGHGERLTKIPWHGRLDKTQIGTDVGSWAHSSGSFESVLKPLSRRFNILSAVSAIEGGRRVLLGQTAAYYSLGIAKIWDAAAMALAVEEAGGVAVSPSGKPLRWGSLEFSWVLAINPKLAKVVLQHTQQI</sequence>
<reference evidence="2 3" key="1">
    <citation type="journal article" date="2016" name="Nat. Commun.">
        <title>Thousands of microbial genomes shed light on interconnected biogeochemical processes in an aquifer system.</title>
        <authorList>
            <person name="Anantharaman K."/>
            <person name="Brown C.T."/>
            <person name="Hug L.A."/>
            <person name="Sharon I."/>
            <person name="Castelle C.J."/>
            <person name="Probst A.J."/>
            <person name="Thomas B.C."/>
            <person name="Singh A."/>
            <person name="Wilkins M.J."/>
            <person name="Karaoz U."/>
            <person name="Brodie E.L."/>
            <person name="Williams K.H."/>
            <person name="Hubbard S.S."/>
            <person name="Banfield J.F."/>
        </authorList>
    </citation>
    <scope>NUCLEOTIDE SEQUENCE [LARGE SCALE GENOMIC DNA]</scope>
</reference>
<feature type="binding site" evidence="1">
    <location>
        <position position="50"/>
    </location>
    <ligand>
        <name>Mg(2+)</name>
        <dbReference type="ChEBI" id="CHEBI:18420"/>
        <label>1</label>
        <note>catalytic</note>
    </ligand>
</feature>
<dbReference type="CDD" id="cd01637">
    <property type="entry name" value="IMPase_like"/>
    <property type="match status" value="1"/>
</dbReference>
<dbReference type="Pfam" id="PF00459">
    <property type="entry name" value="Inositol_P"/>
    <property type="match status" value="1"/>
</dbReference>
<evidence type="ECO:0000313" key="3">
    <source>
        <dbReference type="Proteomes" id="UP000178710"/>
    </source>
</evidence>